<accession>A0A183IS28</accession>
<proteinExistence type="predicted"/>
<evidence type="ECO:0000256" key="1">
    <source>
        <dbReference type="SAM" id="MobiDB-lite"/>
    </source>
</evidence>
<keyword evidence="3" id="KW-1185">Reference proteome</keyword>
<dbReference type="WBParaSite" id="SBAD_0000667201-mRNA-1">
    <property type="protein sequence ID" value="SBAD_0000667201-mRNA-1"/>
    <property type="gene ID" value="SBAD_0000667201"/>
</dbReference>
<dbReference type="OrthoDB" id="5919772at2759"/>
<evidence type="ECO:0000313" key="4">
    <source>
        <dbReference type="WBParaSite" id="SBAD_0000667201-mRNA-1"/>
    </source>
</evidence>
<dbReference type="Proteomes" id="UP000270296">
    <property type="component" value="Unassembled WGS sequence"/>
</dbReference>
<dbReference type="AlphaFoldDB" id="A0A183IS28"/>
<gene>
    <name evidence="2" type="ORF">SBAD_LOCUS6425</name>
</gene>
<organism evidence="4">
    <name type="scientific">Soboliphyme baturini</name>
    <dbReference type="NCBI Taxonomy" id="241478"/>
    <lineage>
        <taxon>Eukaryota</taxon>
        <taxon>Metazoa</taxon>
        <taxon>Ecdysozoa</taxon>
        <taxon>Nematoda</taxon>
        <taxon>Enoplea</taxon>
        <taxon>Dorylaimia</taxon>
        <taxon>Dioctophymatida</taxon>
        <taxon>Dioctophymatoidea</taxon>
        <taxon>Soboliphymatidae</taxon>
        <taxon>Soboliphyme</taxon>
    </lineage>
</organism>
<sequence>MDSVPPPPPEAFGEMDINGETYMVPKGLYYTQQKDISVDAAMKTPNVADIADTIRHFGGLNANLQKENDIAAGIYLPMPFGMQPLSFQLMSKISDDESRNMKIGLHGNSENESEDDQGEEWQRPTSDPPVPTQTRKTSGMEEDSSLLDRLVRNFGRLAKRYLKENKAKPASNKVLRFNSSSRTQNEAYIYISIPGFNPICVKGHLGRLENF</sequence>
<evidence type="ECO:0000313" key="3">
    <source>
        <dbReference type="Proteomes" id="UP000270296"/>
    </source>
</evidence>
<reference evidence="4" key="1">
    <citation type="submission" date="2016-06" db="UniProtKB">
        <authorList>
            <consortium name="WormBaseParasite"/>
        </authorList>
    </citation>
    <scope>IDENTIFICATION</scope>
</reference>
<dbReference type="EMBL" id="UZAM01009745">
    <property type="protein sequence ID" value="VDP09997.1"/>
    <property type="molecule type" value="Genomic_DNA"/>
</dbReference>
<protein>
    <submittedName>
        <fullName evidence="2 4">Uncharacterized protein</fullName>
    </submittedName>
</protein>
<feature type="region of interest" description="Disordered" evidence="1">
    <location>
        <begin position="100"/>
        <end position="144"/>
    </location>
</feature>
<name>A0A183IS28_9BILA</name>
<evidence type="ECO:0000313" key="2">
    <source>
        <dbReference type="EMBL" id="VDP09997.1"/>
    </source>
</evidence>
<reference evidence="2 3" key="2">
    <citation type="submission" date="2018-11" db="EMBL/GenBank/DDBJ databases">
        <authorList>
            <consortium name="Pathogen Informatics"/>
        </authorList>
    </citation>
    <scope>NUCLEOTIDE SEQUENCE [LARGE SCALE GENOMIC DNA]</scope>
</reference>